<organism evidence="12 13">
    <name type="scientific">Rhizopus stolonifer</name>
    <name type="common">Rhizopus nigricans</name>
    <dbReference type="NCBI Taxonomy" id="4846"/>
    <lineage>
        <taxon>Eukaryota</taxon>
        <taxon>Fungi</taxon>
        <taxon>Fungi incertae sedis</taxon>
        <taxon>Mucoromycota</taxon>
        <taxon>Mucoromycotina</taxon>
        <taxon>Mucoromycetes</taxon>
        <taxon>Mucorales</taxon>
        <taxon>Mucorineae</taxon>
        <taxon>Rhizopodaceae</taxon>
        <taxon>Rhizopus</taxon>
    </lineage>
</organism>
<dbReference type="InterPro" id="IPR002668">
    <property type="entry name" value="CNT_N_dom"/>
</dbReference>
<feature type="transmembrane region" description="Helical" evidence="8">
    <location>
        <begin position="258"/>
        <end position="281"/>
    </location>
</feature>
<name>A0A367KTJ9_RHIST</name>
<dbReference type="PANTHER" id="PTHR10590:SF4">
    <property type="entry name" value="SOLUTE CARRIER FAMILY 28 MEMBER 3"/>
    <property type="match status" value="1"/>
</dbReference>
<evidence type="ECO:0000313" key="13">
    <source>
        <dbReference type="Proteomes" id="UP000253551"/>
    </source>
</evidence>
<feature type="transmembrane region" description="Helical" evidence="8">
    <location>
        <begin position="424"/>
        <end position="446"/>
    </location>
</feature>
<dbReference type="Pfam" id="PF01773">
    <property type="entry name" value="Nucleos_tra2_N"/>
    <property type="match status" value="1"/>
</dbReference>
<dbReference type="InterPro" id="IPR011642">
    <property type="entry name" value="Gate_dom"/>
</dbReference>
<dbReference type="GO" id="GO:0015293">
    <property type="term" value="F:symporter activity"/>
    <property type="evidence" value="ECO:0007669"/>
    <property type="project" value="TreeGrafter"/>
</dbReference>
<comment type="subcellular location">
    <subcellularLocation>
        <location evidence="1">Cell membrane</location>
        <topology evidence="1">Multi-pass membrane protein</topology>
    </subcellularLocation>
</comment>
<dbReference type="AlphaFoldDB" id="A0A367KTJ9"/>
<feature type="domain" description="Concentrative nucleoside transporter N-terminal" evidence="9">
    <location>
        <begin position="180"/>
        <end position="252"/>
    </location>
</feature>
<feature type="transmembrane region" description="Helical" evidence="8">
    <location>
        <begin position="554"/>
        <end position="576"/>
    </location>
</feature>
<dbReference type="Pfam" id="PF07670">
    <property type="entry name" value="Gate"/>
    <property type="match status" value="1"/>
</dbReference>
<dbReference type="EMBL" id="PJQM01000365">
    <property type="protein sequence ID" value="RCI05529.1"/>
    <property type="molecule type" value="Genomic_DNA"/>
</dbReference>
<dbReference type="GO" id="GO:0005337">
    <property type="term" value="F:nucleoside transmembrane transporter activity"/>
    <property type="evidence" value="ECO:0007669"/>
    <property type="project" value="InterPro"/>
</dbReference>
<feature type="domain" description="Concentrative nucleoside transporter C-terminal" evidence="10">
    <location>
        <begin position="365"/>
        <end position="574"/>
    </location>
</feature>
<dbReference type="Pfam" id="PF07662">
    <property type="entry name" value="Nucleos_tra2_C"/>
    <property type="match status" value="1"/>
</dbReference>
<keyword evidence="5 8" id="KW-1133">Transmembrane helix</keyword>
<dbReference type="OrthoDB" id="6075923at2759"/>
<dbReference type="InterPro" id="IPR008276">
    <property type="entry name" value="C_nuclsd_transpt"/>
</dbReference>
<evidence type="ECO:0000256" key="7">
    <source>
        <dbReference type="SAM" id="MobiDB-lite"/>
    </source>
</evidence>
<feature type="transmembrane region" description="Helical" evidence="8">
    <location>
        <begin position="176"/>
        <end position="195"/>
    </location>
</feature>
<evidence type="ECO:0000256" key="6">
    <source>
        <dbReference type="ARBA" id="ARBA00023136"/>
    </source>
</evidence>
<keyword evidence="4 8" id="KW-0812">Transmembrane</keyword>
<evidence type="ECO:0000256" key="2">
    <source>
        <dbReference type="ARBA" id="ARBA00009033"/>
    </source>
</evidence>
<dbReference type="Proteomes" id="UP000253551">
    <property type="component" value="Unassembled WGS sequence"/>
</dbReference>
<feature type="transmembrane region" description="Helical" evidence="8">
    <location>
        <begin position="99"/>
        <end position="122"/>
    </location>
</feature>
<evidence type="ECO:0000256" key="3">
    <source>
        <dbReference type="ARBA" id="ARBA00022475"/>
    </source>
</evidence>
<feature type="domain" description="Nucleoside transporter/FeoB GTPase Gate" evidence="11">
    <location>
        <begin position="262"/>
        <end position="359"/>
    </location>
</feature>
<dbReference type="PANTHER" id="PTHR10590">
    <property type="entry name" value="SODIUM/NUCLEOSIDE COTRANSPORTER"/>
    <property type="match status" value="1"/>
</dbReference>
<evidence type="ECO:0000256" key="4">
    <source>
        <dbReference type="ARBA" id="ARBA00022692"/>
    </source>
</evidence>
<evidence type="ECO:0000313" key="12">
    <source>
        <dbReference type="EMBL" id="RCI05529.1"/>
    </source>
</evidence>
<dbReference type="GO" id="GO:0005886">
    <property type="term" value="C:plasma membrane"/>
    <property type="evidence" value="ECO:0007669"/>
    <property type="project" value="UniProtKB-SubCell"/>
</dbReference>
<feature type="region of interest" description="Disordered" evidence="7">
    <location>
        <begin position="1"/>
        <end position="37"/>
    </location>
</feature>
<accession>A0A367KTJ9</accession>
<feature type="transmembrane region" description="Helical" evidence="8">
    <location>
        <begin position="68"/>
        <end position="87"/>
    </location>
</feature>
<keyword evidence="6 8" id="KW-0472">Membrane</keyword>
<sequence length="577" mass="63632">METNLKSDTAHSNSSISSHRSQPETPEYADEKKETFSLDVEQAEYNGSEEEPKRKRYPALVLAKLKQSYFYIFWILFTGFFIAAYVINIPKGYDQELLILGLVYLYTTIYLFFCFAPTTVVTKPWNYVVNTISDFLCRRLSLRIRSFAWALIVVIVIVATVFSFPEKEESPRIRRLIALFGFFFLIFATWLTSAHRGAVKWNTISTAMFMQFVLALFVFRSTVGSDIFQWLATFAEAFLGYSWFGADFVFGDTVANSGVFAITVFPAIIFFASVVQMLYYLGTIQFVLKKLSVVCASLLDISGAESIVTIASPFIGSSENALLIEPLIKDLTMSEIHQIMTCGFATISGSTLYGYISMGISAKALLTSCIMSIPCSVAISKLRYPEVEESKVKHLKVVPSHAGSETTTNIVHAAGKGAKIGIEIVFLILANLIALLSILRAFNGFLTWAGNFLTIQNLTLEMITGYIFVPIAWMIGVDDKDLVSVGRLMATKIWANEFAAYEDMTSTYSGLLSSRSQLVTTYALCGFANFGSVGTQVAVLSTLAPNRSGDVAKLAISALICGTLSTWLSASIAGMLV</sequence>
<evidence type="ECO:0000256" key="8">
    <source>
        <dbReference type="SAM" id="Phobius"/>
    </source>
</evidence>
<proteinExistence type="inferred from homology"/>
<evidence type="ECO:0000259" key="11">
    <source>
        <dbReference type="Pfam" id="PF07670"/>
    </source>
</evidence>
<keyword evidence="13" id="KW-1185">Reference proteome</keyword>
<keyword evidence="3" id="KW-1003">Cell membrane</keyword>
<dbReference type="STRING" id="4846.A0A367KTJ9"/>
<reference evidence="12 13" key="1">
    <citation type="journal article" date="2018" name="G3 (Bethesda)">
        <title>Phylogenetic and Phylogenomic Definition of Rhizopus Species.</title>
        <authorList>
            <person name="Gryganskyi A.P."/>
            <person name="Golan J."/>
            <person name="Dolatabadi S."/>
            <person name="Mondo S."/>
            <person name="Robb S."/>
            <person name="Idnurm A."/>
            <person name="Muszewska A."/>
            <person name="Steczkiewicz K."/>
            <person name="Masonjones S."/>
            <person name="Liao H.L."/>
            <person name="Gajdeczka M.T."/>
            <person name="Anike F."/>
            <person name="Vuek A."/>
            <person name="Anishchenko I.M."/>
            <person name="Voigt K."/>
            <person name="de Hoog G.S."/>
            <person name="Smith M.E."/>
            <person name="Heitman J."/>
            <person name="Vilgalys R."/>
            <person name="Stajich J.E."/>
        </authorList>
    </citation>
    <scope>NUCLEOTIDE SEQUENCE [LARGE SCALE GENOMIC DNA]</scope>
    <source>
        <strain evidence="12 13">LSU 92-RS-03</strain>
    </source>
</reference>
<comment type="similarity">
    <text evidence="2">Belongs to the concentrative nucleoside transporter (CNT) (TC 2.A.41) family.</text>
</comment>
<gene>
    <name evidence="12" type="ORF">CU098_010815</name>
</gene>
<feature type="transmembrane region" description="Helical" evidence="8">
    <location>
        <begin position="142"/>
        <end position="164"/>
    </location>
</feature>
<comment type="caution">
    <text evidence="12">The sequence shown here is derived from an EMBL/GenBank/DDBJ whole genome shotgun (WGS) entry which is preliminary data.</text>
</comment>
<dbReference type="InterPro" id="IPR011657">
    <property type="entry name" value="CNT_C_dom"/>
</dbReference>
<protein>
    <submittedName>
        <fullName evidence="12">Uncharacterized protein</fullName>
    </submittedName>
</protein>
<evidence type="ECO:0000259" key="9">
    <source>
        <dbReference type="Pfam" id="PF01773"/>
    </source>
</evidence>
<evidence type="ECO:0000256" key="1">
    <source>
        <dbReference type="ARBA" id="ARBA00004651"/>
    </source>
</evidence>
<evidence type="ECO:0000256" key="5">
    <source>
        <dbReference type="ARBA" id="ARBA00022989"/>
    </source>
</evidence>
<feature type="transmembrane region" description="Helical" evidence="8">
    <location>
        <begin position="458"/>
        <end position="477"/>
    </location>
</feature>
<feature type="transmembrane region" description="Helical" evidence="8">
    <location>
        <begin position="336"/>
        <end position="356"/>
    </location>
</feature>
<feature type="compositionally biased region" description="Low complexity" evidence="7">
    <location>
        <begin position="10"/>
        <end position="20"/>
    </location>
</feature>
<evidence type="ECO:0000259" key="10">
    <source>
        <dbReference type="Pfam" id="PF07662"/>
    </source>
</evidence>